<dbReference type="OrthoDB" id="1574204at2759"/>
<accession>A0A7R9ABV0</accession>
<dbReference type="SMART" id="SM00032">
    <property type="entry name" value="CCP"/>
    <property type="match status" value="1"/>
</dbReference>
<dbReference type="SMART" id="SM00365">
    <property type="entry name" value="LRR_SD22"/>
    <property type="match status" value="11"/>
</dbReference>
<dbReference type="InterPro" id="IPR001611">
    <property type="entry name" value="Leu-rich_rpt"/>
</dbReference>
<dbReference type="Gene3D" id="3.80.10.10">
    <property type="entry name" value="Ribonuclease Inhibitor"/>
    <property type="match status" value="3"/>
</dbReference>
<dbReference type="PROSITE" id="PS51450">
    <property type="entry name" value="LRR"/>
    <property type="match status" value="11"/>
</dbReference>
<dbReference type="PROSITE" id="PS50923">
    <property type="entry name" value="SUSHI"/>
    <property type="match status" value="1"/>
</dbReference>
<dbReference type="PRINTS" id="PR00722">
    <property type="entry name" value="CHYMOTRYPSIN"/>
</dbReference>
<dbReference type="SUPFAM" id="SSF52058">
    <property type="entry name" value="L domain-like"/>
    <property type="match status" value="2"/>
</dbReference>
<dbReference type="InterPro" id="IPR043504">
    <property type="entry name" value="Peptidase_S1_PA_chymotrypsin"/>
</dbReference>
<keyword evidence="2" id="KW-0677">Repeat</keyword>
<proteinExistence type="predicted"/>
<dbReference type="InterPro" id="IPR000436">
    <property type="entry name" value="Sushi_SCR_CCP_dom"/>
</dbReference>
<evidence type="ECO:0000256" key="3">
    <source>
        <dbReference type="ARBA" id="ARBA00023157"/>
    </source>
</evidence>
<dbReference type="InterPro" id="IPR001254">
    <property type="entry name" value="Trypsin_dom"/>
</dbReference>
<dbReference type="SUPFAM" id="SSF50494">
    <property type="entry name" value="Trypsin-like serine proteases"/>
    <property type="match status" value="1"/>
</dbReference>
<dbReference type="Proteomes" id="UP000677054">
    <property type="component" value="Unassembled WGS sequence"/>
</dbReference>
<keyword evidence="4" id="KW-0768">Sushi</keyword>
<comment type="caution">
    <text evidence="4">Lacks conserved residue(s) required for the propagation of feature annotation.</text>
</comment>
<keyword evidence="3 4" id="KW-1015">Disulfide bond</keyword>
<dbReference type="Pfam" id="PF13855">
    <property type="entry name" value="LRR_8"/>
    <property type="match status" value="2"/>
</dbReference>
<dbReference type="AlphaFoldDB" id="A0A7R9ABV0"/>
<dbReference type="SMART" id="SM00369">
    <property type="entry name" value="LRR_TYP"/>
    <property type="match status" value="12"/>
</dbReference>
<protein>
    <submittedName>
        <fullName evidence="7">Uncharacterized protein</fullName>
    </submittedName>
</protein>
<evidence type="ECO:0000256" key="4">
    <source>
        <dbReference type="PROSITE-ProRule" id="PRU00302"/>
    </source>
</evidence>
<dbReference type="EMBL" id="CAJPEV010003207">
    <property type="protein sequence ID" value="CAG0899211.1"/>
    <property type="molecule type" value="Genomic_DNA"/>
</dbReference>
<dbReference type="Pfam" id="PF00084">
    <property type="entry name" value="Sushi"/>
    <property type="match status" value="1"/>
</dbReference>
<dbReference type="InterPro" id="IPR009003">
    <property type="entry name" value="Peptidase_S1_PA"/>
</dbReference>
<keyword evidence="8" id="KW-1185">Reference proteome</keyword>
<organism evidence="7">
    <name type="scientific">Darwinula stevensoni</name>
    <dbReference type="NCBI Taxonomy" id="69355"/>
    <lineage>
        <taxon>Eukaryota</taxon>
        <taxon>Metazoa</taxon>
        <taxon>Ecdysozoa</taxon>
        <taxon>Arthropoda</taxon>
        <taxon>Crustacea</taxon>
        <taxon>Oligostraca</taxon>
        <taxon>Ostracoda</taxon>
        <taxon>Podocopa</taxon>
        <taxon>Podocopida</taxon>
        <taxon>Darwinulocopina</taxon>
        <taxon>Darwinuloidea</taxon>
        <taxon>Darwinulidae</taxon>
        <taxon>Darwinula</taxon>
    </lineage>
</organism>
<dbReference type="InterPro" id="IPR025875">
    <property type="entry name" value="Leu-rich_rpt_4"/>
</dbReference>
<evidence type="ECO:0000256" key="2">
    <source>
        <dbReference type="ARBA" id="ARBA00022737"/>
    </source>
</evidence>
<reference evidence="7" key="1">
    <citation type="submission" date="2020-11" db="EMBL/GenBank/DDBJ databases">
        <authorList>
            <person name="Tran Van P."/>
        </authorList>
    </citation>
    <scope>NUCLEOTIDE SEQUENCE</scope>
</reference>
<feature type="domain" description="Sushi" evidence="6">
    <location>
        <begin position="780"/>
        <end position="840"/>
    </location>
</feature>
<dbReference type="Gene3D" id="2.40.10.10">
    <property type="entry name" value="Trypsin-like serine proteases"/>
    <property type="match status" value="2"/>
</dbReference>
<evidence type="ECO:0000313" key="8">
    <source>
        <dbReference type="Proteomes" id="UP000677054"/>
    </source>
</evidence>
<dbReference type="PROSITE" id="PS50240">
    <property type="entry name" value="TRYPSIN_DOM"/>
    <property type="match status" value="1"/>
</dbReference>
<dbReference type="SMART" id="SM00020">
    <property type="entry name" value="Tryp_SPc"/>
    <property type="match status" value="1"/>
</dbReference>
<dbReference type="PANTHER" id="PTHR45712">
    <property type="entry name" value="AGAP008170-PA"/>
    <property type="match status" value="1"/>
</dbReference>
<evidence type="ECO:0000313" key="7">
    <source>
        <dbReference type="EMBL" id="CAD7250999.1"/>
    </source>
</evidence>
<dbReference type="InterPro" id="IPR003591">
    <property type="entry name" value="Leu-rich_rpt_typical-subtyp"/>
</dbReference>
<keyword evidence="1" id="KW-0433">Leucine-rich repeat</keyword>
<sequence>MYSTPWHLPDVEKKHGRAVSECRKMASRFEVGFDCASATMVDGWPRKTCLSRPEDNQELSYEAHDDGTWCEVDVLRHPGLKMLLKQFDRQLNAAQKSRCDIRPRRLARVTARTNLITLMLHQLDMEFRIGNEPKFMDEYIPEELFGSLTFQNVEISWHHKPSLQSQRNAFPLKKIIPMAILPFQNSLVNLTIQSGNLEDFPFHILHELNLLKYLDLSGNSLTSIPTLKSKSILILHLRNNKITRVEGDRWETLNLKELDLSSNSLTSIPVLKFGSLEILDLRFNRITRVNGDELETPNLKELDLSSNSLTSIPALKFGSLEIMDLQKNNITRIEGGGWETPNLKKLDLSWNSLTTVSALKIHSLETLNLRSNKINQVEGHGLETPNLKKLDLSSNSLTSIPALKFGSLEILDLMFNNITRVEGYGWETPNLKKLDLSWNSLTTVPALKIGSLEILHLGFNMINRVEGDELETPNLKELDLSSNSLTSIPALKFDRLEIVDLQNNVITRVEGDKLETPNLEELDLSSNSLTSVPALKIGSLEILHLGFNMITRVEGDELETPNLKKLDLSSNSLTSIPALKFGSLEIMDLQKNNITGMDGGGWETPNLKKLDLSWNSLTTVPALKLHSLEILNLGSNKITRVEGDGLETPNLKKLDLSLNSLTSAPALKFVYACNAFRPGPRNSSHVQPARDRAYRHPHLRPCLPTLPNRLPQLAHDEFRARLGIIVGPYVKDHQHLLGWLGAHHRPDFILNVFNPSTRENDILWKKRRVNCEKVWDSRIVDATLPEEVGKNNTECIKHDRYETGTVVEYECNQYYILKESRRRICKTNGQWSGRNQFCEPGCGRRVPLGSSAGGKPSVIGKWPWQAAIYDVKGELLICGGALIREDWVLTAARCLALDGTARPRPKEDFLVYLGKHYRNDSLDDEFVEKRKVVGEECHGVCQQVENLQELESGLGKRPFMTSKVSTVILHSGFNRYNFDSDIALLKLSHPVELTERVQLICLPTHQFLHFSLRLELLPSSPTHSKTKK</sequence>
<feature type="non-terminal residue" evidence="7">
    <location>
        <position position="1028"/>
    </location>
</feature>
<dbReference type="PANTHER" id="PTHR45712:SF22">
    <property type="entry name" value="INSULIN-LIKE GROWTH FACTOR-BINDING PROTEIN COMPLEX ACID LABILE SUBUNIT"/>
    <property type="match status" value="1"/>
</dbReference>
<dbReference type="CDD" id="cd00190">
    <property type="entry name" value="Tryp_SPc"/>
    <property type="match status" value="1"/>
</dbReference>
<dbReference type="EMBL" id="LR902724">
    <property type="protein sequence ID" value="CAD7250999.1"/>
    <property type="molecule type" value="Genomic_DNA"/>
</dbReference>
<dbReference type="GO" id="GO:0006508">
    <property type="term" value="P:proteolysis"/>
    <property type="evidence" value="ECO:0007669"/>
    <property type="project" value="InterPro"/>
</dbReference>
<dbReference type="Gene3D" id="2.10.70.10">
    <property type="entry name" value="Complement Module, domain 1"/>
    <property type="match status" value="1"/>
</dbReference>
<evidence type="ECO:0000259" key="6">
    <source>
        <dbReference type="PROSITE" id="PS50923"/>
    </source>
</evidence>
<dbReference type="Pfam" id="PF12799">
    <property type="entry name" value="LRR_4"/>
    <property type="match status" value="3"/>
</dbReference>
<dbReference type="InterPro" id="IPR001314">
    <property type="entry name" value="Peptidase_S1A"/>
</dbReference>
<dbReference type="PRINTS" id="PR00019">
    <property type="entry name" value="LEURICHRPT"/>
</dbReference>
<dbReference type="SMART" id="SM00364">
    <property type="entry name" value="LRR_BAC"/>
    <property type="match status" value="11"/>
</dbReference>
<dbReference type="Pfam" id="PF00089">
    <property type="entry name" value="Trypsin"/>
    <property type="match status" value="2"/>
</dbReference>
<dbReference type="GO" id="GO:0004252">
    <property type="term" value="F:serine-type endopeptidase activity"/>
    <property type="evidence" value="ECO:0007669"/>
    <property type="project" value="InterPro"/>
</dbReference>
<feature type="domain" description="Peptidase S1" evidence="5">
    <location>
        <begin position="851"/>
        <end position="1028"/>
    </location>
</feature>
<dbReference type="CDD" id="cd00033">
    <property type="entry name" value="CCP"/>
    <property type="match status" value="1"/>
</dbReference>
<dbReference type="InterPro" id="IPR032675">
    <property type="entry name" value="LRR_dom_sf"/>
</dbReference>
<feature type="disulfide bond" evidence="4">
    <location>
        <begin position="811"/>
        <end position="838"/>
    </location>
</feature>
<gene>
    <name evidence="7" type="ORF">DSTB1V02_LOCUS10768</name>
</gene>
<evidence type="ECO:0000256" key="1">
    <source>
        <dbReference type="ARBA" id="ARBA00022614"/>
    </source>
</evidence>
<evidence type="ECO:0000259" key="5">
    <source>
        <dbReference type="PROSITE" id="PS50240"/>
    </source>
</evidence>
<dbReference type="InterPro" id="IPR050333">
    <property type="entry name" value="SLRP"/>
</dbReference>
<name>A0A7R9ABV0_9CRUS</name>
<dbReference type="Pfam" id="PF00560">
    <property type="entry name" value="LRR_1"/>
    <property type="match status" value="3"/>
</dbReference>